<dbReference type="PANTHER" id="PTHR31302">
    <property type="entry name" value="TRANSMEMBRANE PROTEIN WITH METALLOPHOSPHOESTERASE DOMAIN-RELATED"/>
    <property type="match status" value="1"/>
</dbReference>
<dbReference type="RefSeq" id="WP_048095859.1">
    <property type="nucleotide sequence ID" value="NZ_CP006577.1"/>
</dbReference>
<dbReference type="HOGENOM" id="CLU_1113822_0_0_2"/>
<dbReference type="InterPro" id="IPR029052">
    <property type="entry name" value="Metallo-depent_PP-like"/>
</dbReference>
<accession>A0A075WH97</accession>
<dbReference type="SUPFAM" id="SSF56300">
    <property type="entry name" value="Metallo-dependent phosphatases"/>
    <property type="match status" value="1"/>
</dbReference>
<dbReference type="EMBL" id="CP006577">
    <property type="protein sequence ID" value="AIG98464.1"/>
    <property type="molecule type" value="Genomic_DNA"/>
</dbReference>
<dbReference type="PANTHER" id="PTHR31302:SF0">
    <property type="entry name" value="TRANSMEMBRANE PROTEIN WITH METALLOPHOSPHOESTERASE DOMAIN"/>
    <property type="match status" value="1"/>
</dbReference>
<organism evidence="2 3">
    <name type="scientific">Archaeoglobus fulgidus DSM 8774</name>
    <dbReference type="NCBI Taxonomy" id="1344584"/>
    <lineage>
        <taxon>Archaea</taxon>
        <taxon>Methanobacteriati</taxon>
        <taxon>Methanobacteriota</taxon>
        <taxon>Archaeoglobi</taxon>
        <taxon>Archaeoglobales</taxon>
        <taxon>Archaeoglobaceae</taxon>
        <taxon>Archaeoglobus</taxon>
    </lineage>
</organism>
<sequence>MNFAAFTDLHGSIKTLRKIAKVISRKDVDAVIFTGDFISLNQPIATELDNLEEILLELDSLDVPVYFVWGNRDLLLFEALREELERKGNNFPLMKFEQMLFNRLDIENLWVVRDSIEFSDDPELYITNDYTQIDEKTVYITHYRPEVFSDALLHLEGHVHYGQFKDNYFNLGFAYRDDLHGSEPLEGLIWFFEIDEDYKVSFYYELLGDLKEIVCPYHAEEGTFIVPNFWRKCPVCYDPENSKFSKYYV</sequence>
<reference evidence="2 3" key="1">
    <citation type="submission" date="2013-07" db="EMBL/GenBank/DDBJ databases">
        <title>Genome of Archaeoglobus fulgidus.</title>
        <authorList>
            <person name="Fiebig A."/>
            <person name="Birkeland N.-K."/>
        </authorList>
    </citation>
    <scope>NUCLEOTIDE SEQUENCE [LARGE SCALE GENOMIC DNA]</scope>
    <source>
        <strain evidence="2 3">DSM 8774</strain>
    </source>
</reference>
<dbReference type="InterPro" id="IPR004843">
    <property type="entry name" value="Calcineurin-like_PHP"/>
</dbReference>
<dbReference type="GO" id="GO:0016787">
    <property type="term" value="F:hydrolase activity"/>
    <property type="evidence" value="ECO:0007669"/>
    <property type="project" value="InterPro"/>
</dbReference>
<protein>
    <submittedName>
        <fullName evidence="2">Putative phosphoesterase</fullName>
    </submittedName>
</protein>
<dbReference type="KEGG" id="afg:AFULGI_00017050"/>
<dbReference type="CDD" id="cd00838">
    <property type="entry name" value="MPP_superfamily"/>
    <property type="match status" value="1"/>
</dbReference>
<dbReference type="Pfam" id="PF00149">
    <property type="entry name" value="Metallophos"/>
    <property type="match status" value="1"/>
</dbReference>
<name>A0A075WH97_ARCFL</name>
<feature type="domain" description="Calcineurin-like phosphoesterase" evidence="1">
    <location>
        <begin position="1"/>
        <end position="150"/>
    </location>
</feature>
<gene>
    <name evidence="2" type="ORF">AFULGI_00017050</name>
</gene>
<proteinExistence type="predicted"/>
<evidence type="ECO:0000313" key="3">
    <source>
        <dbReference type="Proteomes" id="UP000028501"/>
    </source>
</evidence>
<dbReference type="GeneID" id="24795203"/>
<evidence type="ECO:0000259" key="1">
    <source>
        <dbReference type="Pfam" id="PF00149"/>
    </source>
</evidence>
<dbReference type="AlphaFoldDB" id="A0A075WH97"/>
<dbReference type="Gene3D" id="3.60.21.10">
    <property type="match status" value="1"/>
</dbReference>
<evidence type="ECO:0000313" key="2">
    <source>
        <dbReference type="EMBL" id="AIG98464.1"/>
    </source>
</evidence>
<dbReference type="InterPro" id="IPR051158">
    <property type="entry name" value="Metallophosphoesterase_sf"/>
</dbReference>
<dbReference type="Proteomes" id="UP000028501">
    <property type="component" value="Chromosome"/>
</dbReference>